<comment type="caution">
    <text evidence="1">The sequence shown here is derived from an EMBL/GenBank/DDBJ whole genome shotgun (WGS) entry which is preliminary data.</text>
</comment>
<dbReference type="Proteomes" id="UP001589813">
    <property type="component" value="Unassembled WGS sequence"/>
</dbReference>
<keyword evidence="1" id="KW-0560">Oxidoreductase</keyword>
<gene>
    <name evidence="1" type="ORF">ACFFJP_13185</name>
</gene>
<keyword evidence="2" id="KW-1185">Reference proteome</keyword>
<dbReference type="InterPro" id="IPR036188">
    <property type="entry name" value="FAD/NAD-bd_sf"/>
</dbReference>
<dbReference type="PIRSF" id="PIRSF011396">
    <property type="entry name" value="Trp_halogenase"/>
    <property type="match status" value="1"/>
</dbReference>
<dbReference type="InterPro" id="IPR033856">
    <property type="entry name" value="Trp_halogen"/>
</dbReference>
<dbReference type="InterPro" id="IPR006905">
    <property type="entry name" value="Flavin_halogenase"/>
</dbReference>
<dbReference type="RefSeq" id="WP_377244732.1">
    <property type="nucleotide sequence ID" value="NZ_JBHLXP010000003.1"/>
</dbReference>
<dbReference type="EC" id="1.14.19.-" evidence="1"/>
<dbReference type="GO" id="GO:0016491">
    <property type="term" value="F:oxidoreductase activity"/>
    <property type="evidence" value="ECO:0007669"/>
    <property type="project" value="UniProtKB-KW"/>
</dbReference>
<evidence type="ECO:0000313" key="2">
    <source>
        <dbReference type="Proteomes" id="UP001589813"/>
    </source>
</evidence>
<dbReference type="InterPro" id="IPR050816">
    <property type="entry name" value="Flavin-dep_Halogenase_NPB"/>
</dbReference>
<dbReference type="PANTHER" id="PTHR43747:SF4">
    <property type="entry name" value="FLAVIN-DEPENDENT TRYPTOPHAN HALOGENASE"/>
    <property type="match status" value="1"/>
</dbReference>
<dbReference type="Gene3D" id="3.50.50.60">
    <property type="entry name" value="FAD/NAD(P)-binding domain"/>
    <property type="match status" value="1"/>
</dbReference>
<proteinExistence type="predicted"/>
<evidence type="ECO:0000313" key="1">
    <source>
        <dbReference type="EMBL" id="MFC0049244.1"/>
    </source>
</evidence>
<name>A0ABV6BEE4_9GAMM</name>
<accession>A0ABV6BEE4</accession>
<dbReference type="PANTHER" id="PTHR43747">
    <property type="entry name" value="FAD-BINDING PROTEIN"/>
    <property type="match status" value="1"/>
</dbReference>
<protein>
    <submittedName>
        <fullName evidence="1">Tryptophan halogenase family protein</fullName>
        <ecNumber evidence="1">1.14.19.-</ecNumber>
    </submittedName>
</protein>
<sequence length="503" mass="56526">MMKSICIVGGGSSGWMTAIYLNRYFNQYQAQVQVRVVESEDIGIIGVGEATVHSIRYFFAAMGLDETELLEATNATFKTGIMFRNWMKPVDGQMHQYFHPFDQLKPPMDLDISTSWLLDRRFELERFDQGVSLSSFLIANGHSPKTPQSAPYQGVVPYGYHLDAVKMARFLRKKAIEAGVLHSVATVSDVVVANGNIQSVQTDQGEFSADIFIDCTGFRGLLIDALKTDNWQSFTDALPCNKAVAIQRELPAEPKPYTTATALTNGWVWEIDLVDRQGTGYVYDGARLSREQAEQELRDYLGPEAAVLKCTHLDMKVGCRKEFWVGNCIAIGLAGGFIEPLESTGLHLINLGVRLLSTHLAGSELTQPVRDSYNRLMNGFYTDLKQFIVLHYCLTDRDDTAFWREAAAKAEYCPGLVPQLAAWRYKVCEYMDLAGTFSTTFTDENYRFILYGMGHYPQLQARSDNRQFDELFSKVGQQGKHAVLSTLPLPAWIRQMHGMKSSI</sequence>
<reference evidence="1 2" key="1">
    <citation type="submission" date="2024-09" db="EMBL/GenBank/DDBJ databases">
        <authorList>
            <person name="Sun Q."/>
            <person name="Mori K."/>
        </authorList>
    </citation>
    <scope>NUCLEOTIDE SEQUENCE [LARGE SCALE GENOMIC DNA]</scope>
    <source>
        <strain evidence="1 2">KCTC 23315</strain>
    </source>
</reference>
<dbReference type="Pfam" id="PF04820">
    <property type="entry name" value="Trp_halogenase"/>
    <property type="match status" value="1"/>
</dbReference>
<dbReference type="EMBL" id="JBHLXP010000003">
    <property type="protein sequence ID" value="MFC0049244.1"/>
    <property type="molecule type" value="Genomic_DNA"/>
</dbReference>
<dbReference type="SUPFAM" id="SSF51905">
    <property type="entry name" value="FAD/NAD(P)-binding domain"/>
    <property type="match status" value="1"/>
</dbReference>
<organism evidence="1 2">
    <name type="scientific">Rheinheimera tilapiae</name>
    <dbReference type="NCBI Taxonomy" id="875043"/>
    <lineage>
        <taxon>Bacteria</taxon>
        <taxon>Pseudomonadati</taxon>
        <taxon>Pseudomonadota</taxon>
        <taxon>Gammaproteobacteria</taxon>
        <taxon>Chromatiales</taxon>
        <taxon>Chromatiaceae</taxon>
        <taxon>Rheinheimera</taxon>
    </lineage>
</organism>